<feature type="non-terminal residue" evidence="2">
    <location>
        <position position="121"/>
    </location>
</feature>
<proteinExistence type="predicted"/>
<comment type="caution">
    <text evidence="2">The sequence shown here is derived from an EMBL/GenBank/DDBJ whole genome shotgun (WGS) entry which is preliminary data.</text>
</comment>
<gene>
    <name evidence="2" type="ORF">AFUS01_LOCUS20209</name>
</gene>
<protein>
    <submittedName>
        <fullName evidence="2">Uncharacterized protein</fullName>
    </submittedName>
</protein>
<feature type="compositionally biased region" description="Low complexity" evidence="1">
    <location>
        <begin position="80"/>
        <end position="98"/>
    </location>
</feature>
<evidence type="ECO:0000313" key="3">
    <source>
        <dbReference type="Proteomes" id="UP000708208"/>
    </source>
</evidence>
<accession>A0A8J2K1S9</accession>
<name>A0A8J2K1S9_9HEXA</name>
<evidence type="ECO:0000256" key="1">
    <source>
        <dbReference type="SAM" id="MobiDB-lite"/>
    </source>
</evidence>
<dbReference type="Proteomes" id="UP000708208">
    <property type="component" value="Unassembled WGS sequence"/>
</dbReference>
<evidence type="ECO:0000313" key="2">
    <source>
        <dbReference type="EMBL" id="CAG7731633.1"/>
    </source>
</evidence>
<reference evidence="2" key="1">
    <citation type="submission" date="2021-06" db="EMBL/GenBank/DDBJ databases">
        <authorList>
            <person name="Hodson N. C."/>
            <person name="Mongue J. A."/>
            <person name="Jaron S. K."/>
        </authorList>
    </citation>
    <scope>NUCLEOTIDE SEQUENCE</scope>
</reference>
<feature type="region of interest" description="Disordered" evidence="1">
    <location>
        <begin position="73"/>
        <end position="98"/>
    </location>
</feature>
<keyword evidence="3" id="KW-1185">Reference proteome</keyword>
<organism evidence="2 3">
    <name type="scientific">Allacma fusca</name>
    <dbReference type="NCBI Taxonomy" id="39272"/>
    <lineage>
        <taxon>Eukaryota</taxon>
        <taxon>Metazoa</taxon>
        <taxon>Ecdysozoa</taxon>
        <taxon>Arthropoda</taxon>
        <taxon>Hexapoda</taxon>
        <taxon>Collembola</taxon>
        <taxon>Symphypleona</taxon>
        <taxon>Sminthuridae</taxon>
        <taxon>Allacma</taxon>
    </lineage>
</organism>
<sequence>WQTNCLYNKTLHGPEPKQGQFQLGDYLQRYTIGGSGSGDSPPFTFADKVDYIVKDRMFYRNRVQGAEPKEVLFEMRKPSDGSSQAESQSQEGGSDSSALIHRISSGAVPILMSIWTLLYFS</sequence>
<dbReference type="EMBL" id="CAJVCH010216631">
    <property type="protein sequence ID" value="CAG7731633.1"/>
    <property type="molecule type" value="Genomic_DNA"/>
</dbReference>
<dbReference type="AlphaFoldDB" id="A0A8J2K1S9"/>